<evidence type="ECO:0000313" key="2">
    <source>
        <dbReference type="WBParaSite" id="PEQ_0000230901-mRNA-1"/>
    </source>
</evidence>
<name>A0A914R6P6_PAREQ</name>
<accession>A0A914R6P6</accession>
<dbReference type="AlphaFoldDB" id="A0A914R6P6"/>
<keyword evidence="1" id="KW-1185">Reference proteome</keyword>
<organism evidence="1 2">
    <name type="scientific">Parascaris equorum</name>
    <name type="common">Equine roundworm</name>
    <dbReference type="NCBI Taxonomy" id="6256"/>
    <lineage>
        <taxon>Eukaryota</taxon>
        <taxon>Metazoa</taxon>
        <taxon>Ecdysozoa</taxon>
        <taxon>Nematoda</taxon>
        <taxon>Chromadorea</taxon>
        <taxon>Rhabditida</taxon>
        <taxon>Spirurina</taxon>
        <taxon>Ascaridomorpha</taxon>
        <taxon>Ascaridoidea</taxon>
        <taxon>Ascarididae</taxon>
        <taxon>Parascaris</taxon>
    </lineage>
</organism>
<dbReference type="Proteomes" id="UP000887564">
    <property type="component" value="Unplaced"/>
</dbReference>
<protein>
    <submittedName>
        <fullName evidence="2">Uncharacterized protein</fullName>
    </submittedName>
</protein>
<dbReference type="WBParaSite" id="PEQ_0000230901-mRNA-1">
    <property type="protein sequence ID" value="PEQ_0000230901-mRNA-1"/>
    <property type="gene ID" value="PEQ_0000230901"/>
</dbReference>
<sequence>MERMKALYPGKSGIVYCLSSFEVFMKELMNSYGGAGWIRFAFGMGIDKPDVRFVIHFR</sequence>
<proteinExistence type="predicted"/>
<reference evidence="2" key="1">
    <citation type="submission" date="2022-11" db="UniProtKB">
        <authorList>
            <consortium name="WormBaseParasite"/>
        </authorList>
    </citation>
    <scope>IDENTIFICATION</scope>
</reference>
<evidence type="ECO:0000313" key="1">
    <source>
        <dbReference type="Proteomes" id="UP000887564"/>
    </source>
</evidence>